<dbReference type="SUPFAM" id="SSF52402">
    <property type="entry name" value="Adenine nucleotide alpha hydrolases-like"/>
    <property type="match status" value="1"/>
</dbReference>
<evidence type="ECO:0000259" key="1">
    <source>
        <dbReference type="Pfam" id="PF00582"/>
    </source>
</evidence>
<evidence type="ECO:0000313" key="2">
    <source>
        <dbReference type="EMBL" id="GAA4264284.1"/>
    </source>
</evidence>
<dbReference type="Gene3D" id="3.40.50.620">
    <property type="entry name" value="HUPs"/>
    <property type="match status" value="1"/>
</dbReference>
<keyword evidence="3" id="KW-1185">Reference proteome</keyword>
<dbReference type="RefSeq" id="WP_345144845.1">
    <property type="nucleotide sequence ID" value="NZ_BAABAT010000131.1"/>
</dbReference>
<sequence>MRTHHLQAATMTEQTQAHARRIAAGVDGSPHSKAALRWAIAQAQIVGATVQARL</sequence>
<reference evidence="3" key="1">
    <citation type="journal article" date="2019" name="Int. J. Syst. Evol. Microbiol.">
        <title>The Global Catalogue of Microorganisms (GCM) 10K type strain sequencing project: providing services to taxonomists for standard genome sequencing and annotation.</title>
        <authorList>
            <consortium name="The Broad Institute Genomics Platform"/>
            <consortium name="The Broad Institute Genome Sequencing Center for Infectious Disease"/>
            <person name="Wu L."/>
            <person name="Ma J."/>
        </authorList>
    </citation>
    <scope>NUCLEOTIDE SEQUENCE [LARGE SCALE GENOMIC DNA]</scope>
    <source>
        <strain evidence="3">JCM 17441</strain>
    </source>
</reference>
<dbReference type="InterPro" id="IPR014729">
    <property type="entry name" value="Rossmann-like_a/b/a_fold"/>
</dbReference>
<dbReference type="EMBL" id="BAABAT010000131">
    <property type="protein sequence ID" value="GAA4264284.1"/>
    <property type="molecule type" value="Genomic_DNA"/>
</dbReference>
<evidence type="ECO:0000313" key="3">
    <source>
        <dbReference type="Proteomes" id="UP001500620"/>
    </source>
</evidence>
<gene>
    <name evidence="2" type="ORF">GCM10022255_116500</name>
</gene>
<name>A0ABP8DWG8_9ACTN</name>
<proteinExistence type="predicted"/>
<comment type="caution">
    <text evidence="2">The sequence shown here is derived from an EMBL/GenBank/DDBJ whole genome shotgun (WGS) entry which is preliminary data.</text>
</comment>
<protein>
    <recommendedName>
        <fullName evidence="1">UspA domain-containing protein</fullName>
    </recommendedName>
</protein>
<dbReference type="Proteomes" id="UP001500620">
    <property type="component" value="Unassembled WGS sequence"/>
</dbReference>
<organism evidence="2 3">
    <name type="scientific">Dactylosporangium darangshiense</name>
    <dbReference type="NCBI Taxonomy" id="579108"/>
    <lineage>
        <taxon>Bacteria</taxon>
        <taxon>Bacillati</taxon>
        <taxon>Actinomycetota</taxon>
        <taxon>Actinomycetes</taxon>
        <taxon>Micromonosporales</taxon>
        <taxon>Micromonosporaceae</taxon>
        <taxon>Dactylosporangium</taxon>
    </lineage>
</organism>
<accession>A0ABP8DWG8</accession>
<dbReference type="InterPro" id="IPR006016">
    <property type="entry name" value="UspA"/>
</dbReference>
<dbReference type="Pfam" id="PF00582">
    <property type="entry name" value="Usp"/>
    <property type="match status" value="1"/>
</dbReference>
<feature type="domain" description="UspA" evidence="1">
    <location>
        <begin position="20"/>
        <end position="50"/>
    </location>
</feature>